<protein>
    <submittedName>
        <fullName evidence="2">Uncharacterized protein</fullName>
    </submittedName>
</protein>
<proteinExistence type="predicted"/>
<organism evidence="2 3">
    <name type="scientific">Vibrio vulnificus</name>
    <dbReference type="NCBI Taxonomy" id="672"/>
    <lineage>
        <taxon>Bacteria</taxon>
        <taxon>Pseudomonadati</taxon>
        <taxon>Pseudomonadota</taxon>
        <taxon>Gammaproteobacteria</taxon>
        <taxon>Vibrionales</taxon>
        <taxon>Vibrionaceae</taxon>
        <taxon>Vibrio</taxon>
    </lineage>
</organism>
<evidence type="ECO:0000313" key="3">
    <source>
        <dbReference type="Proteomes" id="UP000237466"/>
    </source>
</evidence>
<dbReference type="Proteomes" id="UP000237466">
    <property type="component" value="Unassembled WGS sequence"/>
</dbReference>
<evidence type="ECO:0000313" key="2">
    <source>
        <dbReference type="EMBL" id="POB47035.1"/>
    </source>
</evidence>
<reference evidence="2 3" key="1">
    <citation type="journal article" date="2018" name="Front. Microbiol.">
        <title>Phylogeny of Vibrio vulnificus from the Analysis of the Core-Genome: Implications for Intra-Species Taxonomy.</title>
        <authorList>
            <person name="Roig F.J."/>
            <person name="Gonzalez-Candelas F."/>
            <person name="Sanjuan E."/>
            <person name="Fouz B."/>
            <person name="Feil E.J."/>
            <person name="Llorens C."/>
            <person name="Baker-Austin C."/>
            <person name="Oliver J.D."/>
            <person name="Danin-Poleg Y."/>
            <person name="Gibas C.J."/>
            <person name="Kashi Y."/>
            <person name="Gulig P.A."/>
            <person name="Morrison S.S."/>
            <person name="Amaro C."/>
        </authorList>
    </citation>
    <scope>NUCLEOTIDE SEQUENCE [LARGE SCALE GENOMIC DNA]</scope>
    <source>
        <strain evidence="2 3">CECT4608</strain>
    </source>
</reference>
<dbReference type="EMBL" id="PDGH01000101">
    <property type="protein sequence ID" value="POB47035.1"/>
    <property type="molecule type" value="Genomic_DNA"/>
</dbReference>
<dbReference type="AlphaFoldDB" id="A0A2S3R1R3"/>
<name>A0A2S3R1R3_VIBVL</name>
<dbReference type="RefSeq" id="WP_095665235.1">
    <property type="nucleotide sequence ID" value="NZ_PDGH01000101.1"/>
</dbReference>
<feature type="transmembrane region" description="Helical" evidence="1">
    <location>
        <begin position="6"/>
        <end position="28"/>
    </location>
</feature>
<keyword evidence="1" id="KW-0812">Transmembrane</keyword>
<evidence type="ECO:0000256" key="1">
    <source>
        <dbReference type="SAM" id="Phobius"/>
    </source>
</evidence>
<feature type="transmembrane region" description="Helical" evidence="1">
    <location>
        <begin position="70"/>
        <end position="93"/>
    </location>
</feature>
<sequence>MSVNGFLLVIVWLVASSAINVVVFSTVFPQVEKYRRHSNIVFAALYEVAHTMAMGLILVLYNYTQTDADGLLIVFAYYWLGLGILSLALLLTANKFRWGTTS</sequence>
<keyword evidence="1" id="KW-0472">Membrane</keyword>
<feature type="transmembrane region" description="Helical" evidence="1">
    <location>
        <begin position="40"/>
        <end position="64"/>
    </location>
</feature>
<comment type="caution">
    <text evidence="2">The sequence shown here is derived from an EMBL/GenBank/DDBJ whole genome shotgun (WGS) entry which is preliminary data.</text>
</comment>
<gene>
    <name evidence="2" type="ORF">CRN52_13235</name>
</gene>
<keyword evidence="1" id="KW-1133">Transmembrane helix</keyword>
<accession>A0A2S3R1R3</accession>